<evidence type="ECO:0000313" key="2">
    <source>
        <dbReference type="EMBL" id="PYH93008.1"/>
    </source>
</evidence>
<feature type="compositionally biased region" description="Basic and acidic residues" evidence="1">
    <location>
        <begin position="130"/>
        <end position="141"/>
    </location>
</feature>
<sequence length="210" mass="22844">MGAVVQMETGDSVDVRKDLKYTHRRSRGAMSRHALPDWVCLHFHAGIAIQPSRGQPESRVSHQRRCIRVGIPTYRARIRGSGGWPSTPRLDGCCAEAMALAKPSSRADEAAAKTGRIGLIGRRGPALTRGENRPIESRPTDPPRLPSKVASKVTFPVRCSLPRLSFKNRLPLLHSTVPVALGAIRRAPSLSAAVSPQDRPGKEQEKNSVA</sequence>
<feature type="region of interest" description="Disordered" evidence="1">
    <location>
        <begin position="122"/>
        <end position="148"/>
    </location>
</feature>
<accession>A0A319DXR7</accession>
<protein>
    <submittedName>
        <fullName evidence="2">Uncharacterized protein</fullName>
    </submittedName>
</protein>
<gene>
    <name evidence="2" type="ORF">BO71DRAFT_9874</name>
</gene>
<dbReference type="Proteomes" id="UP000247810">
    <property type="component" value="Unassembled WGS sequence"/>
</dbReference>
<reference evidence="2 3" key="1">
    <citation type="submission" date="2018-02" db="EMBL/GenBank/DDBJ databases">
        <title>The genomes of Aspergillus section Nigri reveals drivers in fungal speciation.</title>
        <authorList>
            <consortium name="DOE Joint Genome Institute"/>
            <person name="Vesth T.C."/>
            <person name="Nybo J."/>
            <person name="Theobald S."/>
            <person name="Brandl J."/>
            <person name="Frisvad J.C."/>
            <person name="Nielsen K.F."/>
            <person name="Lyhne E.K."/>
            <person name="Kogle M.E."/>
            <person name="Kuo A."/>
            <person name="Riley R."/>
            <person name="Clum A."/>
            <person name="Nolan M."/>
            <person name="Lipzen A."/>
            <person name="Salamov A."/>
            <person name="Henrissat B."/>
            <person name="Wiebenga A."/>
            <person name="De vries R.P."/>
            <person name="Grigoriev I.V."/>
            <person name="Mortensen U.H."/>
            <person name="Andersen M.R."/>
            <person name="Baker S.E."/>
        </authorList>
    </citation>
    <scope>NUCLEOTIDE SEQUENCE [LARGE SCALE GENOMIC DNA]</scope>
    <source>
        <strain evidence="2 3">CBS 707.79</strain>
    </source>
</reference>
<organism evidence="2 3">
    <name type="scientific">Aspergillus ellipticus CBS 707.79</name>
    <dbReference type="NCBI Taxonomy" id="1448320"/>
    <lineage>
        <taxon>Eukaryota</taxon>
        <taxon>Fungi</taxon>
        <taxon>Dikarya</taxon>
        <taxon>Ascomycota</taxon>
        <taxon>Pezizomycotina</taxon>
        <taxon>Eurotiomycetes</taxon>
        <taxon>Eurotiomycetidae</taxon>
        <taxon>Eurotiales</taxon>
        <taxon>Aspergillaceae</taxon>
        <taxon>Aspergillus</taxon>
        <taxon>Aspergillus subgen. Circumdati</taxon>
    </lineage>
</organism>
<name>A0A319DXR7_9EURO</name>
<dbReference type="AlphaFoldDB" id="A0A319DXR7"/>
<feature type="region of interest" description="Disordered" evidence="1">
    <location>
        <begin position="189"/>
        <end position="210"/>
    </location>
</feature>
<proteinExistence type="predicted"/>
<dbReference type="VEuPathDB" id="FungiDB:BO71DRAFT_9874"/>
<keyword evidence="3" id="KW-1185">Reference proteome</keyword>
<dbReference type="EMBL" id="KZ825902">
    <property type="protein sequence ID" value="PYH93008.1"/>
    <property type="molecule type" value="Genomic_DNA"/>
</dbReference>
<evidence type="ECO:0000256" key="1">
    <source>
        <dbReference type="SAM" id="MobiDB-lite"/>
    </source>
</evidence>
<feature type="compositionally biased region" description="Basic and acidic residues" evidence="1">
    <location>
        <begin position="199"/>
        <end position="210"/>
    </location>
</feature>
<evidence type="ECO:0000313" key="3">
    <source>
        <dbReference type="Proteomes" id="UP000247810"/>
    </source>
</evidence>